<name>A0A0S4IW71_BODSA</name>
<proteinExistence type="predicted"/>
<evidence type="ECO:0000313" key="1">
    <source>
        <dbReference type="EMBL" id="CUG04089.1"/>
    </source>
</evidence>
<sequence length="105" mass="11478">MFEACHSTSFDALVVSWASDPARRIPSNIKERLIGSAVRALKQKHELHCPFTANSFAANKVTSEDRSAIRAIDALLHSMDAGRSCSQQSCVPFTFVSEGALVVRK</sequence>
<dbReference type="EMBL" id="CYKH01000514">
    <property type="protein sequence ID" value="CUG04089.1"/>
    <property type="molecule type" value="Genomic_DNA"/>
</dbReference>
<reference evidence="2" key="1">
    <citation type="submission" date="2015-09" db="EMBL/GenBank/DDBJ databases">
        <authorList>
            <consortium name="Pathogen Informatics"/>
        </authorList>
    </citation>
    <scope>NUCLEOTIDE SEQUENCE [LARGE SCALE GENOMIC DNA]</scope>
    <source>
        <strain evidence="2">Lake Konstanz</strain>
    </source>
</reference>
<keyword evidence="2" id="KW-1185">Reference proteome</keyword>
<dbReference type="AlphaFoldDB" id="A0A0S4IW71"/>
<dbReference type="Proteomes" id="UP000051952">
    <property type="component" value="Unassembled WGS sequence"/>
</dbReference>
<accession>A0A0S4IW71</accession>
<evidence type="ECO:0000313" key="2">
    <source>
        <dbReference type="Proteomes" id="UP000051952"/>
    </source>
</evidence>
<dbReference type="VEuPathDB" id="TriTrypDB:BSAL_70400"/>
<gene>
    <name evidence="1" type="ORF">BSAL_70400</name>
</gene>
<organism evidence="1 2">
    <name type="scientific">Bodo saltans</name>
    <name type="common">Flagellated protozoan</name>
    <dbReference type="NCBI Taxonomy" id="75058"/>
    <lineage>
        <taxon>Eukaryota</taxon>
        <taxon>Discoba</taxon>
        <taxon>Euglenozoa</taxon>
        <taxon>Kinetoplastea</taxon>
        <taxon>Metakinetoplastina</taxon>
        <taxon>Eubodonida</taxon>
        <taxon>Bodonidae</taxon>
        <taxon>Bodo</taxon>
    </lineage>
</organism>
<protein>
    <submittedName>
        <fullName evidence="1">Uncharacterized protein</fullName>
    </submittedName>
</protein>